<evidence type="ECO:0000313" key="3">
    <source>
        <dbReference type="Proteomes" id="UP000054558"/>
    </source>
</evidence>
<organism evidence="2 3">
    <name type="scientific">Klebsormidium nitens</name>
    <name type="common">Green alga</name>
    <name type="synonym">Ulothrix nitens</name>
    <dbReference type="NCBI Taxonomy" id="105231"/>
    <lineage>
        <taxon>Eukaryota</taxon>
        <taxon>Viridiplantae</taxon>
        <taxon>Streptophyta</taxon>
        <taxon>Klebsormidiophyceae</taxon>
        <taxon>Klebsormidiales</taxon>
        <taxon>Klebsormidiaceae</taxon>
        <taxon>Klebsormidium</taxon>
    </lineage>
</organism>
<sequence length="293" mass="32155">MNPNYSDPVVPLHFTANQRVFSNGVTMGGCLSAMDIADWFVARWGPGAGTITPEELQKGASYVKADSSEEAFATEEQADMDMPEPSVVVPWVLNEVVTSTESDYFKGEGHFELQASRLLSCWRAYGDQFPSAFAAEVCLFMQKAKVGQQLYGTIRLVACFLIQTFTSKRAAIHIKNGSQELWPSFLHGLGQRLQSACQELAPTEASLMLERVIQLLQTMKSLTSDYAYMMLLGHDSYQHGSNVKQLVCSIGKLLRDTAGVEKELKREAAKATAKRAPWEKGGDAEQAGSGTLP</sequence>
<accession>A0A1Y1IC25</accession>
<dbReference type="EMBL" id="DF237195">
    <property type="protein sequence ID" value="GAQ85638.1"/>
    <property type="molecule type" value="Genomic_DNA"/>
</dbReference>
<protein>
    <submittedName>
        <fullName evidence="2">Uncharacterized protein</fullName>
    </submittedName>
</protein>
<reference evidence="2 3" key="1">
    <citation type="journal article" date="2014" name="Nat. Commun.">
        <title>Klebsormidium flaccidum genome reveals primary factors for plant terrestrial adaptation.</title>
        <authorList>
            <person name="Hori K."/>
            <person name="Maruyama F."/>
            <person name="Fujisawa T."/>
            <person name="Togashi T."/>
            <person name="Yamamoto N."/>
            <person name="Seo M."/>
            <person name="Sato S."/>
            <person name="Yamada T."/>
            <person name="Mori H."/>
            <person name="Tajima N."/>
            <person name="Moriyama T."/>
            <person name="Ikeuchi M."/>
            <person name="Watanabe M."/>
            <person name="Wada H."/>
            <person name="Kobayashi K."/>
            <person name="Saito M."/>
            <person name="Masuda T."/>
            <person name="Sasaki-Sekimoto Y."/>
            <person name="Mashiguchi K."/>
            <person name="Awai K."/>
            <person name="Shimojima M."/>
            <person name="Masuda S."/>
            <person name="Iwai M."/>
            <person name="Nobusawa T."/>
            <person name="Narise T."/>
            <person name="Kondo S."/>
            <person name="Saito H."/>
            <person name="Sato R."/>
            <person name="Murakawa M."/>
            <person name="Ihara Y."/>
            <person name="Oshima-Yamada Y."/>
            <person name="Ohtaka K."/>
            <person name="Satoh M."/>
            <person name="Sonobe K."/>
            <person name="Ishii M."/>
            <person name="Ohtani R."/>
            <person name="Kanamori-Sato M."/>
            <person name="Honoki R."/>
            <person name="Miyazaki D."/>
            <person name="Mochizuki H."/>
            <person name="Umetsu J."/>
            <person name="Higashi K."/>
            <person name="Shibata D."/>
            <person name="Kamiya Y."/>
            <person name="Sato N."/>
            <person name="Nakamura Y."/>
            <person name="Tabata S."/>
            <person name="Ida S."/>
            <person name="Kurokawa K."/>
            <person name="Ohta H."/>
        </authorList>
    </citation>
    <scope>NUCLEOTIDE SEQUENCE [LARGE SCALE GENOMIC DNA]</scope>
    <source>
        <strain evidence="2 3">NIES-2285</strain>
    </source>
</reference>
<dbReference type="AlphaFoldDB" id="A0A1Y1IC25"/>
<keyword evidence="3" id="KW-1185">Reference proteome</keyword>
<gene>
    <name evidence="2" type="ORF">KFL_002460140</name>
</gene>
<name>A0A1Y1IC25_KLENI</name>
<evidence type="ECO:0000313" key="2">
    <source>
        <dbReference type="EMBL" id="GAQ85638.1"/>
    </source>
</evidence>
<feature type="region of interest" description="Disordered" evidence="1">
    <location>
        <begin position="264"/>
        <end position="293"/>
    </location>
</feature>
<evidence type="ECO:0000256" key="1">
    <source>
        <dbReference type="SAM" id="MobiDB-lite"/>
    </source>
</evidence>
<dbReference type="Proteomes" id="UP000054558">
    <property type="component" value="Unassembled WGS sequence"/>
</dbReference>
<proteinExistence type="predicted"/>